<organism evidence="7 8">
    <name type="scientific">Mya arenaria</name>
    <name type="common">Soft-shell clam</name>
    <dbReference type="NCBI Taxonomy" id="6604"/>
    <lineage>
        <taxon>Eukaryota</taxon>
        <taxon>Metazoa</taxon>
        <taxon>Spiralia</taxon>
        <taxon>Lophotrochozoa</taxon>
        <taxon>Mollusca</taxon>
        <taxon>Bivalvia</taxon>
        <taxon>Autobranchia</taxon>
        <taxon>Heteroconchia</taxon>
        <taxon>Euheterodonta</taxon>
        <taxon>Imparidentia</taxon>
        <taxon>Neoheterodontei</taxon>
        <taxon>Myida</taxon>
        <taxon>Myoidea</taxon>
        <taxon>Myidae</taxon>
        <taxon>Mya</taxon>
    </lineage>
</organism>
<evidence type="ECO:0000256" key="1">
    <source>
        <dbReference type="ARBA" id="ARBA00006672"/>
    </source>
</evidence>
<dbReference type="EMBL" id="CP111017">
    <property type="protein sequence ID" value="WAR09014.1"/>
    <property type="molecule type" value="Genomic_DNA"/>
</dbReference>
<gene>
    <name evidence="7" type="ORF">MAR_018972</name>
</gene>
<dbReference type="SUPFAM" id="SSF57924">
    <property type="entry name" value="Inhibitor of apoptosis (IAP) repeat"/>
    <property type="match status" value="1"/>
</dbReference>
<protein>
    <submittedName>
        <fullName evidence="7">PIAP-like protein</fullName>
    </submittedName>
</protein>
<evidence type="ECO:0000256" key="4">
    <source>
        <dbReference type="PROSITE-ProRule" id="PRU00175"/>
    </source>
</evidence>
<sequence length="238" mass="26091">MQHEWARFATFENYPSEHPCAISFSKNGFYYIGISTTVRCFACDFEINDLPDGSLIKDIHIHGSPQCPFATDESSQVLNVPIHSLGDRRPEPQTTANVPENSGGDRRQPSRENTGAKKTELGSNSAENSMEMDAVQTDGSGARGSAVSTSGQQNESSARELSSRTGFHAADRLETNINKVKKALQNENEDLRRQVSCKVCLDLDACVVFLPCGHMVTCEECAPAMRKCPICRSDIRGT</sequence>
<keyword evidence="3" id="KW-0862">Zinc</keyword>
<dbReference type="Gene3D" id="1.10.1170.10">
    <property type="entry name" value="Inhibitor Of Apoptosis Protein (2mihbC-IAP-1), Chain A"/>
    <property type="match status" value="2"/>
</dbReference>
<dbReference type="Pfam" id="PF00653">
    <property type="entry name" value="BIR"/>
    <property type="match status" value="1"/>
</dbReference>
<keyword evidence="8" id="KW-1185">Reference proteome</keyword>
<dbReference type="PROSITE" id="PS50089">
    <property type="entry name" value="ZF_RING_2"/>
    <property type="match status" value="1"/>
</dbReference>
<dbReference type="SMART" id="SM00238">
    <property type="entry name" value="BIR"/>
    <property type="match status" value="1"/>
</dbReference>
<feature type="region of interest" description="Disordered" evidence="5">
    <location>
        <begin position="84"/>
        <end position="169"/>
    </location>
</feature>
<evidence type="ECO:0000313" key="8">
    <source>
        <dbReference type="Proteomes" id="UP001164746"/>
    </source>
</evidence>
<name>A0ABY7EIP7_MYAAR</name>
<dbReference type="InterPro" id="IPR001370">
    <property type="entry name" value="BIR_rpt"/>
</dbReference>
<proteinExistence type="inferred from homology"/>
<keyword evidence="2 4" id="KW-0479">Metal-binding</keyword>
<dbReference type="PANTHER" id="PTHR10044:SF139">
    <property type="entry name" value="DEATH-ASSOCIATED INHIBITOR OF APOPTOSIS 2"/>
    <property type="match status" value="1"/>
</dbReference>
<dbReference type="InterPro" id="IPR001841">
    <property type="entry name" value="Znf_RING"/>
</dbReference>
<dbReference type="Proteomes" id="UP001164746">
    <property type="component" value="Chromosome 6"/>
</dbReference>
<evidence type="ECO:0000256" key="3">
    <source>
        <dbReference type="ARBA" id="ARBA00022833"/>
    </source>
</evidence>
<evidence type="ECO:0000256" key="5">
    <source>
        <dbReference type="SAM" id="MobiDB-lite"/>
    </source>
</evidence>
<dbReference type="SMART" id="SM00184">
    <property type="entry name" value="RING"/>
    <property type="match status" value="1"/>
</dbReference>
<feature type="compositionally biased region" description="Polar residues" evidence="5">
    <location>
        <begin position="146"/>
        <end position="156"/>
    </location>
</feature>
<evidence type="ECO:0000313" key="7">
    <source>
        <dbReference type="EMBL" id="WAR09014.1"/>
    </source>
</evidence>
<evidence type="ECO:0000259" key="6">
    <source>
        <dbReference type="PROSITE" id="PS50089"/>
    </source>
</evidence>
<evidence type="ECO:0000256" key="2">
    <source>
        <dbReference type="ARBA" id="ARBA00022771"/>
    </source>
</evidence>
<reference evidence="7" key="1">
    <citation type="submission" date="2022-11" db="EMBL/GenBank/DDBJ databases">
        <title>Centuries of genome instability and evolution in soft-shell clam transmissible cancer (bioRxiv).</title>
        <authorList>
            <person name="Hart S.F.M."/>
            <person name="Yonemitsu M.A."/>
            <person name="Giersch R.M."/>
            <person name="Beal B.F."/>
            <person name="Arriagada G."/>
            <person name="Davis B.W."/>
            <person name="Ostrander E.A."/>
            <person name="Goff S.P."/>
            <person name="Metzger M.J."/>
        </authorList>
    </citation>
    <scope>NUCLEOTIDE SEQUENCE</scope>
    <source>
        <strain evidence="7">MELC-2E11</strain>
        <tissue evidence="7">Siphon/mantle</tissue>
    </source>
</reference>
<dbReference type="Gene3D" id="1.10.533.10">
    <property type="entry name" value="Death Domain, Fas"/>
    <property type="match status" value="1"/>
</dbReference>
<dbReference type="PROSITE" id="PS50143">
    <property type="entry name" value="BIR_REPEAT_2"/>
    <property type="match status" value="1"/>
</dbReference>
<comment type="similarity">
    <text evidence="1">Belongs to the IAP family.</text>
</comment>
<keyword evidence="2 4" id="KW-0863">Zinc-finger</keyword>
<dbReference type="InterPro" id="IPR011029">
    <property type="entry name" value="DEATH-like_dom_sf"/>
</dbReference>
<feature type="non-terminal residue" evidence="7">
    <location>
        <position position="238"/>
    </location>
</feature>
<feature type="domain" description="RING-type" evidence="6">
    <location>
        <begin position="197"/>
        <end position="232"/>
    </location>
</feature>
<dbReference type="Pfam" id="PF13920">
    <property type="entry name" value="zf-C3HC4_3"/>
    <property type="match status" value="1"/>
</dbReference>
<dbReference type="CDD" id="cd00022">
    <property type="entry name" value="BIR"/>
    <property type="match status" value="1"/>
</dbReference>
<accession>A0ABY7EIP7</accession>
<dbReference type="PANTHER" id="PTHR10044">
    <property type="entry name" value="INHIBITOR OF APOPTOSIS"/>
    <property type="match status" value="1"/>
</dbReference>
<dbReference type="InterPro" id="IPR050784">
    <property type="entry name" value="IAP"/>
</dbReference>
<feature type="compositionally biased region" description="Basic and acidic residues" evidence="5">
    <location>
        <begin position="103"/>
        <end position="120"/>
    </location>
</feature>